<sequence length="146" mass="16948">MSFIVTKHQSPAFKEDSSCLILGFCEEFSGLFRNRTACLNRLLMSDFKLLISFGLSFNDLVGLFLRYSKGSSSLVRFTSSFLAKFFFILVKLCFCEIFGSLSRHKLKFFLEIIFVRSKRLSFHIIKDLVCSSNFRRSHAFINEFIC</sequence>
<evidence type="ECO:0000313" key="1">
    <source>
        <dbReference type="EMBL" id="CAI2384340.1"/>
    </source>
</evidence>
<dbReference type="Proteomes" id="UP001295684">
    <property type="component" value="Unassembled WGS sequence"/>
</dbReference>
<evidence type="ECO:0000313" key="2">
    <source>
        <dbReference type="Proteomes" id="UP001295684"/>
    </source>
</evidence>
<keyword evidence="2" id="KW-1185">Reference proteome</keyword>
<dbReference type="EMBL" id="CAMPGE010026666">
    <property type="protein sequence ID" value="CAI2384340.1"/>
    <property type="molecule type" value="Genomic_DNA"/>
</dbReference>
<dbReference type="AlphaFoldDB" id="A0AAD1Y4X9"/>
<name>A0AAD1Y4X9_EUPCR</name>
<organism evidence="1 2">
    <name type="scientific">Euplotes crassus</name>
    <dbReference type="NCBI Taxonomy" id="5936"/>
    <lineage>
        <taxon>Eukaryota</taxon>
        <taxon>Sar</taxon>
        <taxon>Alveolata</taxon>
        <taxon>Ciliophora</taxon>
        <taxon>Intramacronucleata</taxon>
        <taxon>Spirotrichea</taxon>
        <taxon>Hypotrichia</taxon>
        <taxon>Euplotida</taxon>
        <taxon>Euplotidae</taxon>
        <taxon>Moneuplotes</taxon>
    </lineage>
</organism>
<accession>A0AAD1Y4X9</accession>
<gene>
    <name evidence="1" type="ORF">ECRASSUSDP1_LOCUS25865</name>
</gene>
<comment type="caution">
    <text evidence="1">The sequence shown here is derived from an EMBL/GenBank/DDBJ whole genome shotgun (WGS) entry which is preliminary data.</text>
</comment>
<reference evidence="1" key="1">
    <citation type="submission" date="2023-07" db="EMBL/GenBank/DDBJ databases">
        <authorList>
            <consortium name="AG Swart"/>
            <person name="Singh M."/>
            <person name="Singh A."/>
            <person name="Seah K."/>
            <person name="Emmerich C."/>
        </authorList>
    </citation>
    <scope>NUCLEOTIDE SEQUENCE</scope>
    <source>
        <strain evidence="1">DP1</strain>
    </source>
</reference>
<protein>
    <submittedName>
        <fullName evidence="1">Uncharacterized protein</fullName>
    </submittedName>
</protein>
<proteinExistence type="predicted"/>